<dbReference type="EMBL" id="AP003140">
    <property type="protein sequence ID" value="BAD86992.1"/>
    <property type="molecule type" value="Genomic_DNA"/>
</dbReference>
<dbReference type="EMBL" id="AP002883">
    <property type="protein sequence ID" value="BAD86900.1"/>
    <property type="molecule type" value="Genomic_DNA"/>
</dbReference>
<feature type="region of interest" description="Disordered" evidence="1">
    <location>
        <begin position="107"/>
        <end position="165"/>
    </location>
</feature>
<reference evidence="4" key="2">
    <citation type="journal article" date="2005" name="Nature">
        <title>The map-based sequence of the rice genome.</title>
        <authorList>
            <consortium name="International rice genome sequencing project (IRGSP)"/>
            <person name="Matsumoto T."/>
            <person name="Wu J."/>
            <person name="Kanamori H."/>
            <person name="Katayose Y."/>
            <person name="Fujisawa M."/>
            <person name="Namiki N."/>
            <person name="Mizuno H."/>
            <person name="Yamamoto K."/>
            <person name="Antonio B.A."/>
            <person name="Baba T."/>
            <person name="Sakata K."/>
            <person name="Nagamura Y."/>
            <person name="Aoki H."/>
            <person name="Arikawa K."/>
            <person name="Arita K."/>
            <person name="Bito T."/>
            <person name="Chiden Y."/>
            <person name="Fujitsuka N."/>
            <person name="Fukunaka R."/>
            <person name="Hamada M."/>
            <person name="Harada C."/>
            <person name="Hayashi A."/>
            <person name="Hijishita S."/>
            <person name="Honda M."/>
            <person name="Hosokawa S."/>
            <person name="Ichikawa Y."/>
            <person name="Idonuma A."/>
            <person name="Iijima M."/>
            <person name="Ikeda M."/>
            <person name="Ikeno M."/>
            <person name="Ito K."/>
            <person name="Ito S."/>
            <person name="Ito T."/>
            <person name="Ito Y."/>
            <person name="Ito Y."/>
            <person name="Iwabuchi A."/>
            <person name="Kamiya K."/>
            <person name="Karasawa W."/>
            <person name="Kurita K."/>
            <person name="Katagiri S."/>
            <person name="Kikuta A."/>
            <person name="Kobayashi H."/>
            <person name="Kobayashi N."/>
            <person name="Machita K."/>
            <person name="Maehara T."/>
            <person name="Masukawa M."/>
            <person name="Mizubayashi T."/>
            <person name="Mukai Y."/>
            <person name="Nagasaki H."/>
            <person name="Nagata Y."/>
            <person name="Naito S."/>
            <person name="Nakashima M."/>
            <person name="Nakama Y."/>
            <person name="Nakamichi Y."/>
            <person name="Nakamura M."/>
            <person name="Meguro A."/>
            <person name="Negishi M."/>
            <person name="Ohta I."/>
            <person name="Ohta T."/>
            <person name="Okamoto M."/>
            <person name="Ono N."/>
            <person name="Saji S."/>
            <person name="Sakaguchi M."/>
            <person name="Sakai K."/>
            <person name="Shibata M."/>
            <person name="Shimokawa T."/>
            <person name="Song J."/>
            <person name="Takazaki Y."/>
            <person name="Terasawa K."/>
            <person name="Tsugane M."/>
            <person name="Tsuji K."/>
            <person name="Ueda S."/>
            <person name="Waki K."/>
            <person name="Yamagata H."/>
            <person name="Yamamoto M."/>
            <person name="Yamamoto S."/>
            <person name="Yamane H."/>
            <person name="Yoshiki S."/>
            <person name="Yoshihara R."/>
            <person name="Yukawa K."/>
            <person name="Zhong H."/>
            <person name="Yano M."/>
            <person name="Yuan Q."/>
            <person name="Ouyang S."/>
            <person name="Liu J."/>
            <person name="Jones K.M."/>
            <person name="Gansberger K."/>
            <person name="Moffat K."/>
            <person name="Hill J."/>
            <person name="Bera J."/>
            <person name="Fadrosh D."/>
            <person name="Jin S."/>
            <person name="Johri S."/>
            <person name="Kim M."/>
            <person name="Overton L."/>
            <person name="Reardon M."/>
            <person name="Tsitrin T."/>
            <person name="Vuong H."/>
            <person name="Weaver B."/>
            <person name="Ciecko A."/>
            <person name="Tallon L."/>
            <person name="Jackson J."/>
            <person name="Pai G."/>
            <person name="Aken S.V."/>
            <person name="Utterback T."/>
            <person name="Reidmuller S."/>
            <person name="Feldblyum T."/>
            <person name="Hsiao J."/>
            <person name="Zismann V."/>
            <person name="Iobst S."/>
            <person name="de Vazeille A.R."/>
            <person name="Buell C.R."/>
            <person name="Ying K."/>
            <person name="Li Y."/>
            <person name="Lu T."/>
            <person name="Huang Y."/>
            <person name="Zhao Q."/>
            <person name="Feng Q."/>
            <person name="Zhang L."/>
            <person name="Zhu J."/>
            <person name="Weng Q."/>
            <person name="Mu J."/>
            <person name="Lu Y."/>
            <person name="Fan D."/>
            <person name="Liu Y."/>
            <person name="Guan J."/>
            <person name="Zhang Y."/>
            <person name="Yu S."/>
            <person name="Liu X."/>
            <person name="Zhang Y."/>
            <person name="Hong G."/>
            <person name="Han B."/>
            <person name="Choisne N."/>
            <person name="Demange N."/>
            <person name="Orjeda G."/>
            <person name="Samain S."/>
            <person name="Cattolico L."/>
            <person name="Pelletier E."/>
            <person name="Couloux A."/>
            <person name="Segurens B."/>
            <person name="Wincker P."/>
            <person name="D'Hont A."/>
            <person name="Scarpelli C."/>
            <person name="Weissenbach J."/>
            <person name="Salanoubat M."/>
            <person name="Quetier F."/>
            <person name="Yu Y."/>
            <person name="Kim H.R."/>
            <person name="Rambo T."/>
            <person name="Currie J."/>
            <person name="Collura K."/>
            <person name="Luo M."/>
            <person name="Yang T."/>
            <person name="Ammiraju J.S.S."/>
            <person name="Engler F."/>
            <person name="Soderlund C."/>
            <person name="Wing R.A."/>
            <person name="Palmer L.E."/>
            <person name="de la Bastide M."/>
            <person name="Spiegel L."/>
            <person name="Nascimento L."/>
            <person name="Zutavern T."/>
            <person name="O'Shaughnessy A."/>
            <person name="Dike S."/>
            <person name="Dedhia N."/>
            <person name="Preston R."/>
            <person name="Balija V."/>
            <person name="McCombie W.R."/>
            <person name="Chow T."/>
            <person name="Chen H."/>
            <person name="Chung M."/>
            <person name="Chen C."/>
            <person name="Shaw J."/>
            <person name="Wu H."/>
            <person name="Hsiao K."/>
            <person name="Chao Y."/>
            <person name="Chu M."/>
            <person name="Cheng C."/>
            <person name="Hour A."/>
            <person name="Lee P."/>
            <person name="Lin S."/>
            <person name="Lin Y."/>
            <person name="Liou J."/>
            <person name="Liu S."/>
            <person name="Hsing Y."/>
            <person name="Raghuvanshi S."/>
            <person name="Mohanty A."/>
            <person name="Bharti A.K."/>
            <person name="Gaur A."/>
            <person name="Gupta V."/>
            <person name="Kumar D."/>
            <person name="Ravi V."/>
            <person name="Vij S."/>
            <person name="Kapur A."/>
            <person name="Khurana P."/>
            <person name="Khurana P."/>
            <person name="Khurana J.P."/>
            <person name="Tyagi A.K."/>
            <person name="Gaikwad K."/>
            <person name="Singh A."/>
            <person name="Dalal V."/>
            <person name="Srivastava S."/>
            <person name="Dixit A."/>
            <person name="Pal A.K."/>
            <person name="Ghazi I.A."/>
            <person name="Yadav M."/>
            <person name="Pandit A."/>
            <person name="Bhargava A."/>
            <person name="Sureshbabu K."/>
            <person name="Batra K."/>
            <person name="Sharma T.R."/>
            <person name="Mohapatra T."/>
            <person name="Singh N.K."/>
            <person name="Messing J."/>
            <person name="Nelson A.B."/>
            <person name="Fuks G."/>
            <person name="Kavchok S."/>
            <person name="Keizer G."/>
            <person name="Linton E."/>
            <person name="Llaca V."/>
            <person name="Song R."/>
            <person name="Tanyolac B."/>
            <person name="Young S."/>
            <person name="Ho-Il K."/>
            <person name="Hahn J.H."/>
            <person name="Sangsakoo G."/>
            <person name="Vanavichit A."/>
            <person name="de Mattos Luiz.A.T."/>
            <person name="Zimmer P.D."/>
            <person name="Malone G."/>
            <person name="Dellagostin O."/>
            <person name="de Oliveira A.C."/>
            <person name="Bevan M."/>
            <person name="Bancroft I."/>
            <person name="Minx P."/>
            <person name="Cordum H."/>
            <person name="Wilson R."/>
            <person name="Cheng Z."/>
            <person name="Jin W."/>
            <person name="Jiang J."/>
            <person name="Leong S.A."/>
            <person name="Iwama H."/>
            <person name="Gojobori T."/>
            <person name="Itoh T."/>
            <person name="Niimura Y."/>
            <person name="Fujii Y."/>
            <person name="Habara T."/>
            <person name="Sakai H."/>
            <person name="Sato Y."/>
            <person name="Wilson G."/>
            <person name="Kumar K."/>
            <person name="McCouch S."/>
            <person name="Juretic N."/>
            <person name="Hoen D."/>
            <person name="Wright S."/>
            <person name="Bruskiewich R."/>
            <person name="Bureau T."/>
            <person name="Miyao A."/>
            <person name="Hirochika H."/>
            <person name="Nishikawa T."/>
            <person name="Kadowaki K."/>
            <person name="Sugiura M."/>
            <person name="Burr B."/>
            <person name="Sasaki T."/>
        </authorList>
    </citation>
    <scope>NUCLEOTIDE SEQUENCE [LARGE SCALE GENOMIC DNA]</scope>
    <source>
        <strain evidence="4">cv. Nipponbare</strain>
    </source>
</reference>
<name>Q5JNG6_ORYSJ</name>
<sequence length="165" mass="17771">MGEGRGSIVEWLGILRIVEARDFCGEWGHETAGRRRLDEEDDALNAGKQNLGGRGEGSRRRRPYFGRAALLGRASSPLLSSAALARRYRPPPSPGAHVTAPPSFVALLGRAASPPPPPPAAAAESTRRRTAGSRCRLRPTAGERGGERRRGEGLRKNLGPPVYLY</sequence>
<dbReference type="AlphaFoldDB" id="Q5JNG6"/>
<feature type="compositionally biased region" description="Basic and acidic residues" evidence="1">
    <location>
        <begin position="144"/>
        <end position="155"/>
    </location>
</feature>
<organism evidence="3">
    <name type="scientific">Oryza sativa subsp. japonica</name>
    <name type="common">Rice</name>
    <dbReference type="NCBI Taxonomy" id="39947"/>
    <lineage>
        <taxon>Eukaryota</taxon>
        <taxon>Viridiplantae</taxon>
        <taxon>Streptophyta</taxon>
        <taxon>Embryophyta</taxon>
        <taxon>Tracheophyta</taxon>
        <taxon>Spermatophyta</taxon>
        <taxon>Magnoliopsida</taxon>
        <taxon>Liliopsida</taxon>
        <taxon>Poales</taxon>
        <taxon>Poaceae</taxon>
        <taxon>BOP clade</taxon>
        <taxon>Oryzoideae</taxon>
        <taxon>Oryzeae</taxon>
        <taxon>Oryzinae</taxon>
        <taxon>Oryza</taxon>
        <taxon>Oryza sativa</taxon>
    </lineage>
</organism>
<gene>
    <name evidence="3" type="ORF">OSJNBa0025P13.24</name>
    <name evidence="2" type="ORF">P0487H02.2</name>
</gene>
<dbReference type="Proteomes" id="UP000817658">
    <property type="component" value="Chromosome 1"/>
</dbReference>
<evidence type="ECO:0000256" key="1">
    <source>
        <dbReference type="SAM" id="MobiDB-lite"/>
    </source>
</evidence>
<feature type="region of interest" description="Disordered" evidence="1">
    <location>
        <begin position="31"/>
        <end position="60"/>
    </location>
</feature>
<protein>
    <submittedName>
        <fullName evidence="3">Uncharacterized protein</fullName>
    </submittedName>
</protein>
<evidence type="ECO:0000313" key="2">
    <source>
        <dbReference type="EMBL" id="BAD86900.1"/>
    </source>
</evidence>
<feature type="compositionally biased region" description="Basic residues" evidence="1">
    <location>
        <begin position="128"/>
        <end position="137"/>
    </location>
</feature>
<reference evidence="4" key="3">
    <citation type="journal article" date="2008" name="Nucleic Acids Res.">
        <title>The rice annotation project database (RAP-DB): 2008 update.</title>
        <authorList>
            <consortium name="The rice annotation project (RAP)"/>
        </authorList>
    </citation>
    <scope>GENOME REANNOTATION</scope>
    <source>
        <strain evidence="4">cv. Nipponbare</strain>
    </source>
</reference>
<reference evidence="3" key="1">
    <citation type="journal article" date="2002" name="Nature">
        <title>The genome sequence and structure of rice chromosome 1.</title>
        <authorList>
            <person name="Sasaki T."/>
            <person name="Matsumoto T."/>
            <person name="Yamamoto K."/>
            <person name="Sakata K."/>
            <person name="Baba T."/>
            <person name="Katayose Y."/>
            <person name="Wu J."/>
            <person name="Niimura Y."/>
            <person name="Cheng Z."/>
            <person name="Nagamura Y."/>
            <person name="Antonio B.A."/>
            <person name="Kanamori H."/>
            <person name="Hosokawa S."/>
            <person name="Masukawa M."/>
            <person name="Arikawa K."/>
            <person name="Chiden Y."/>
            <person name="Hayashi M."/>
            <person name="Okamoto M."/>
            <person name="Ando T."/>
            <person name="Aoki H."/>
            <person name="Arita K."/>
            <person name="Hamada M."/>
            <person name="Harada C."/>
            <person name="Hijishita S."/>
            <person name="Honda M."/>
            <person name="Ichikawa Y."/>
            <person name="Idonuma A."/>
            <person name="Iijima M."/>
            <person name="Ikeda M."/>
            <person name="Ikeno M."/>
            <person name="Itoh S."/>
            <person name="Itoh T."/>
            <person name="Itoh Y."/>
            <person name="Itoh Y."/>
            <person name="Iwabuchi A."/>
            <person name="Kamiya K."/>
            <person name="Karasawa W."/>
            <person name="Katagiri S."/>
            <person name="Kikuta A."/>
            <person name="Kobayashi N."/>
            <person name="Kono I."/>
            <person name="Machita K."/>
            <person name="Maehara T."/>
            <person name="Mizuno H."/>
            <person name="Mizubayashi T."/>
            <person name="Mukai Y."/>
            <person name="Nagasaki H."/>
            <person name="Nakashima M."/>
            <person name="Nakama Y."/>
            <person name="Nakamichi Y."/>
            <person name="Nakamura M."/>
            <person name="Namiki N."/>
            <person name="Negishi M."/>
            <person name="Ohta I."/>
            <person name="Ono N."/>
            <person name="Saji S."/>
            <person name="Sakai K."/>
            <person name="Shibata M."/>
            <person name="Shimokawa T."/>
            <person name="Shomura A."/>
            <person name="Song J."/>
            <person name="Takazaki Y."/>
            <person name="Terasawa K."/>
            <person name="Tsuji K."/>
            <person name="Waki K."/>
            <person name="Yamagata H."/>
            <person name="Yamane H."/>
            <person name="Yoshiki S."/>
            <person name="Yoshihara R."/>
            <person name="Yukawa K."/>
            <person name="Zhong H."/>
            <person name="Iwama H."/>
            <person name="Endo T."/>
            <person name="Ito H."/>
            <person name="Hahn J.H."/>
            <person name="Kim H.I."/>
            <person name="Eun M.Y."/>
            <person name="Yano M."/>
            <person name="Jiang J."/>
            <person name="Gojobori T."/>
        </authorList>
    </citation>
    <scope>NUCLEOTIDE SEQUENCE</scope>
</reference>
<proteinExistence type="predicted"/>
<evidence type="ECO:0000313" key="4">
    <source>
        <dbReference type="Proteomes" id="UP000000763"/>
    </source>
</evidence>
<accession>Q5JNG6</accession>
<dbReference type="Proteomes" id="UP000000763">
    <property type="component" value="Chromosome 1"/>
</dbReference>
<evidence type="ECO:0000313" key="3">
    <source>
        <dbReference type="EMBL" id="BAD86992.1"/>
    </source>
</evidence>